<comment type="function">
    <text evidence="1">Represses transcription of the icaADBC operon necessary for biofilm production.</text>
</comment>
<accession>A0ABW3Q5T7</accession>
<evidence type="ECO:0000256" key="3">
    <source>
        <dbReference type="ARBA" id="ARBA00014341"/>
    </source>
</evidence>
<dbReference type="InterPro" id="IPR001647">
    <property type="entry name" value="HTH_TetR"/>
</dbReference>
<dbReference type="InterPro" id="IPR009057">
    <property type="entry name" value="Homeodomain-like_sf"/>
</dbReference>
<evidence type="ECO:0000313" key="9">
    <source>
        <dbReference type="EMBL" id="MFD1141087.1"/>
    </source>
</evidence>
<sequence length="213" mass="24455">MFYRVAKKEGLENTSIAKIASVMEINPSLIMHYFQTREDLIKGLIDFMLDKYQLIFSPPVKSTDNSLTILLKVIDRLFSKEWNQLFDDGLFYSCYSLTFRNPQIRSKYKTLLDSLRQKLAGLIQEGVDSGILQARDAHQTADMIFVLADGAYYFLSLVTDKKEYEQRLTQYKQQALQLLPLADHSKPVDSLNHPEINQQPGHTDNQALPSVSM</sequence>
<evidence type="ECO:0000256" key="7">
    <source>
        <dbReference type="SAM" id="MobiDB-lite"/>
    </source>
</evidence>
<keyword evidence="4 6" id="KW-0238">DNA-binding</keyword>
<protein>
    <recommendedName>
        <fullName evidence="3">Biofilm operon icaADBC HTH-type negative transcriptional regulator IcaR</fullName>
    </recommendedName>
    <alternativeName>
        <fullName evidence="5">Intercellular adhesion protein R</fullName>
    </alternativeName>
</protein>
<dbReference type="PROSITE" id="PS50977">
    <property type="entry name" value="HTH_TETR_2"/>
    <property type="match status" value="1"/>
</dbReference>
<feature type="compositionally biased region" description="Polar residues" evidence="7">
    <location>
        <begin position="195"/>
        <end position="213"/>
    </location>
</feature>
<evidence type="ECO:0000256" key="1">
    <source>
        <dbReference type="ARBA" id="ARBA00002291"/>
    </source>
</evidence>
<feature type="DNA-binding region" description="H-T-H motif" evidence="6">
    <location>
        <begin position="15"/>
        <end position="34"/>
    </location>
</feature>
<keyword evidence="10" id="KW-1185">Reference proteome</keyword>
<dbReference type="InterPro" id="IPR041646">
    <property type="entry name" value="IcaR_C"/>
</dbReference>
<evidence type="ECO:0000313" key="10">
    <source>
        <dbReference type="Proteomes" id="UP001597116"/>
    </source>
</evidence>
<dbReference type="RefSeq" id="WP_379884124.1">
    <property type="nucleotide sequence ID" value="NZ_JBHTLP010000007.1"/>
</dbReference>
<dbReference type="SUPFAM" id="SSF46689">
    <property type="entry name" value="Homeodomain-like"/>
    <property type="match status" value="1"/>
</dbReference>
<feature type="domain" description="HTH tetR-type" evidence="8">
    <location>
        <begin position="1"/>
        <end position="52"/>
    </location>
</feature>
<evidence type="ECO:0000256" key="5">
    <source>
        <dbReference type="ARBA" id="ARBA00030200"/>
    </source>
</evidence>
<dbReference type="InterPro" id="IPR036271">
    <property type="entry name" value="Tet_transcr_reg_TetR-rel_C_sf"/>
</dbReference>
<dbReference type="SUPFAM" id="SSF48498">
    <property type="entry name" value="Tetracyclin repressor-like, C-terminal domain"/>
    <property type="match status" value="1"/>
</dbReference>
<comment type="subunit">
    <text evidence="2">Homodimer.</text>
</comment>
<evidence type="ECO:0000256" key="6">
    <source>
        <dbReference type="PROSITE-ProRule" id="PRU00335"/>
    </source>
</evidence>
<dbReference type="EMBL" id="JBHTLP010000007">
    <property type="protein sequence ID" value="MFD1141087.1"/>
    <property type="molecule type" value="Genomic_DNA"/>
</dbReference>
<evidence type="ECO:0000256" key="4">
    <source>
        <dbReference type="ARBA" id="ARBA00023125"/>
    </source>
</evidence>
<evidence type="ECO:0000256" key="2">
    <source>
        <dbReference type="ARBA" id="ARBA00011738"/>
    </source>
</evidence>
<proteinExistence type="predicted"/>
<gene>
    <name evidence="9" type="ORF">ACFQ4C_08205</name>
</gene>
<organism evidence="9 10">
    <name type="scientific">Larkinella insperata</name>
    <dbReference type="NCBI Taxonomy" id="332158"/>
    <lineage>
        <taxon>Bacteria</taxon>
        <taxon>Pseudomonadati</taxon>
        <taxon>Bacteroidota</taxon>
        <taxon>Cytophagia</taxon>
        <taxon>Cytophagales</taxon>
        <taxon>Spirosomataceae</taxon>
        <taxon>Larkinella</taxon>
    </lineage>
</organism>
<dbReference type="Proteomes" id="UP001597116">
    <property type="component" value="Unassembled WGS sequence"/>
</dbReference>
<name>A0ABW3Q5T7_9BACT</name>
<dbReference type="Pfam" id="PF18665">
    <property type="entry name" value="TetR_C_37"/>
    <property type="match status" value="1"/>
</dbReference>
<reference evidence="10" key="1">
    <citation type="journal article" date="2019" name="Int. J. Syst. Evol. Microbiol.">
        <title>The Global Catalogue of Microorganisms (GCM) 10K type strain sequencing project: providing services to taxonomists for standard genome sequencing and annotation.</title>
        <authorList>
            <consortium name="The Broad Institute Genomics Platform"/>
            <consortium name="The Broad Institute Genome Sequencing Center for Infectious Disease"/>
            <person name="Wu L."/>
            <person name="Ma J."/>
        </authorList>
    </citation>
    <scope>NUCLEOTIDE SEQUENCE [LARGE SCALE GENOMIC DNA]</scope>
    <source>
        <strain evidence="10">CCUG 55608</strain>
    </source>
</reference>
<feature type="region of interest" description="Disordered" evidence="7">
    <location>
        <begin position="189"/>
        <end position="213"/>
    </location>
</feature>
<dbReference type="Gene3D" id="1.10.357.10">
    <property type="entry name" value="Tetracycline Repressor, domain 2"/>
    <property type="match status" value="1"/>
</dbReference>
<comment type="caution">
    <text evidence="9">The sequence shown here is derived from an EMBL/GenBank/DDBJ whole genome shotgun (WGS) entry which is preliminary data.</text>
</comment>
<evidence type="ECO:0000259" key="8">
    <source>
        <dbReference type="PROSITE" id="PS50977"/>
    </source>
</evidence>